<evidence type="ECO:0000256" key="1">
    <source>
        <dbReference type="SAM" id="MobiDB-lite"/>
    </source>
</evidence>
<feature type="region of interest" description="Disordered" evidence="1">
    <location>
        <begin position="155"/>
        <end position="174"/>
    </location>
</feature>
<accession>A0A9N9CKA6</accession>
<comment type="caution">
    <text evidence="3">The sequence shown here is derived from an EMBL/GenBank/DDBJ whole genome shotgun (WGS) entry which is preliminary data.</text>
</comment>
<keyword evidence="4" id="KW-1185">Reference proteome</keyword>
<proteinExistence type="predicted"/>
<dbReference type="EMBL" id="CAJVPS010004673">
    <property type="protein sequence ID" value="CAG8606572.1"/>
    <property type="molecule type" value="Genomic_DNA"/>
</dbReference>
<protein>
    <submittedName>
        <fullName evidence="3">6898_t:CDS:1</fullName>
    </submittedName>
</protein>
<evidence type="ECO:0000259" key="2">
    <source>
        <dbReference type="SMART" id="SM00398"/>
    </source>
</evidence>
<organism evidence="3 4">
    <name type="scientific">Ambispora leptoticha</name>
    <dbReference type="NCBI Taxonomy" id="144679"/>
    <lineage>
        <taxon>Eukaryota</taxon>
        <taxon>Fungi</taxon>
        <taxon>Fungi incertae sedis</taxon>
        <taxon>Mucoromycota</taxon>
        <taxon>Glomeromycotina</taxon>
        <taxon>Glomeromycetes</taxon>
        <taxon>Archaeosporales</taxon>
        <taxon>Ambisporaceae</taxon>
        <taxon>Ambispora</taxon>
    </lineage>
</organism>
<dbReference type="Pfam" id="PF00505">
    <property type="entry name" value="HMG_box"/>
    <property type="match status" value="1"/>
</dbReference>
<dbReference type="Proteomes" id="UP000789508">
    <property type="component" value="Unassembled WGS sequence"/>
</dbReference>
<dbReference type="Gene3D" id="1.10.30.10">
    <property type="entry name" value="High mobility group box domain"/>
    <property type="match status" value="1"/>
</dbReference>
<dbReference type="InterPro" id="IPR009071">
    <property type="entry name" value="HMG_box_dom"/>
</dbReference>
<evidence type="ECO:0000313" key="3">
    <source>
        <dbReference type="EMBL" id="CAG8606572.1"/>
    </source>
</evidence>
<dbReference type="OrthoDB" id="6247875at2759"/>
<evidence type="ECO:0000313" key="4">
    <source>
        <dbReference type="Proteomes" id="UP000789508"/>
    </source>
</evidence>
<dbReference type="SUPFAM" id="SSF47095">
    <property type="entry name" value="HMG-box"/>
    <property type="match status" value="1"/>
</dbReference>
<gene>
    <name evidence="3" type="ORF">ALEPTO_LOCUS8381</name>
</gene>
<feature type="domain" description="HMG box" evidence="2">
    <location>
        <begin position="34"/>
        <end position="118"/>
    </location>
</feature>
<name>A0A9N9CKA6_9GLOM</name>
<reference evidence="3" key="1">
    <citation type="submission" date="2021-06" db="EMBL/GenBank/DDBJ databases">
        <authorList>
            <person name="Kallberg Y."/>
            <person name="Tangrot J."/>
            <person name="Rosling A."/>
        </authorList>
    </citation>
    <scope>NUCLEOTIDE SEQUENCE</scope>
    <source>
        <strain evidence="3">FL130A</strain>
    </source>
</reference>
<dbReference type="AlphaFoldDB" id="A0A9N9CKA6"/>
<sequence>MLEFDEEIILNKIKVPFPPNITPKEVITLKHGKIPTKSPNCFIIYRRAFQKELRASGHLLKLNKVSVIASRAWEKESAEVKKGYKEIARQVNYILVEMRASALREKKRLEKENSIRQQQQRQISLNEPNNLMPFKLTSMSDFDGDVPIIDNTLQSQSHLSPSSNFTNLSSSSPPRTKSNFDLYYNYNNDDGLLPPSEMSNYLINQMENNFDNIEHMNNQQYNFFEDITNEKKFDIQTNNKFNYENVFEQLLLDTQTYGQC</sequence>
<dbReference type="SMART" id="SM00398">
    <property type="entry name" value="HMG"/>
    <property type="match status" value="1"/>
</dbReference>
<feature type="compositionally biased region" description="Low complexity" evidence="1">
    <location>
        <begin position="159"/>
        <end position="174"/>
    </location>
</feature>
<dbReference type="InterPro" id="IPR036910">
    <property type="entry name" value="HMG_box_dom_sf"/>
</dbReference>